<dbReference type="STRING" id="756892.GCA_001922645_01720"/>
<name>A0A0F3LS00_9GAMM</name>
<reference evidence="3 5" key="2">
    <citation type="submission" date="2020-02" db="EMBL/GenBank/DDBJ databases">
        <title>Tigecycline-resistant Acinetobacter species from pigs and migratory birds.</title>
        <authorList>
            <person name="Chen C."/>
            <person name="Sun J."/>
            <person name="Liao X.-P."/>
            <person name="Liu Y.-H."/>
        </authorList>
    </citation>
    <scope>NUCLEOTIDE SEQUENCE [LARGE SCALE GENOMIC DNA]</scope>
    <source>
        <strain evidence="3 5">C15_T</strain>
    </source>
</reference>
<dbReference type="Proteomes" id="UP000503440">
    <property type="component" value="Chromosome"/>
</dbReference>
<dbReference type="EMBL" id="CP048654">
    <property type="protein sequence ID" value="QOW43879.1"/>
    <property type="molecule type" value="Genomic_DNA"/>
</dbReference>
<dbReference type="GeneID" id="69466233"/>
<evidence type="ECO:0000313" key="1">
    <source>
        <dbReference type="EMBL" id="MDV4316049.1"/>
    </source>
</evidence>
<evidence type="ECO:0000313" key="2">
    <source>
        <dbReference type="EMBL" id="QIC69902.1"/>
    </source>
</evidence>
<dbReference type="AlphaFoldDB" id="A0A0F3LS00"/>
<reference evidence="2 4" key="1">
    <citation type="submission" date="2019-09" db="EMBL/GenBank/DDBJ databases">
        <title>Non-baumannii Acinetobacter spp. carrying blaNDM-1 isolated in China.</title>
        <authorList>
            <person name="Cui C."/>
            <person name="Chen C."/>
            <person name="Sun J."/>
            <person name="Liu Y."/>
        </authorList>
    </citation>
    <scope>NUCLEOTIDE SEQUENCE [LARGE SCALE GENOMIC DNA]</scope>
    <source>
        <strain evidence="2 4">B18</strain>
    </source>
</reference>
<dbReference type="Pfam" id="PF05488">
    <property type="entry name" value="PAAR_motif"/>
    <property type="match status" value="1"/>
</dbReference>
<proteinExistence type="predicted"/>
<dbReference type="EMBL" id="JAWJYY010000001">
    <property type="protein sequence ID" value="MDV4316049.1"/>
    <property type="molecule type" value="Genomic_DNA"/>
</dbReference>
<evidence type="ECO:0000313" key="5">
    <source>
        <dbReference type="Proteomes" id="UP000593812"/>
    </source>
</evidence>
<dbReference type="CDD" id="cd14744">
    <property type="entry name" value="PAAR_CT_2"/>
    <property type="match status" value="1"/>
</dbReference>
<organism evidence="2 4">
    <name type="scientific">Acinetobacter indicus</name>
    <dbReference type="NCBI Taxonomy" id="756892"/>
    <lineage>
        <taxon>Bacteria</taxon>
        <taxon>Pseudomonadati</taxon>
        <taxon>Pseudomonadota</taxon>
        <taxon>Gammaproteobacteria</taxon>
        <taxon>Moraxellales</taxon>
        <taxon>Moraxellaceae</taxon>
        <taxon>Acinetobacter</taxon>
    </lineage>
</organism>
<gene>
    <name evidence="2" type="ORF">FSC09_05555</name>
    <name evidence="3" type="ORF">G0027_14150</name>
    <name evidence="1" type="ORF">MSG88_09790</name>
</gene>
<evidence type="ECO:0000313" key="3">
    <source>
        <dbReference type="EMBL" id="QOW43879.1"/>
    </source>
</evidence>
<dbReference type="InterPro" id="IPR008727">
    <property type="entry name" value="PAAR_motif"/>
</dbReference>
<dbReference type="RefSeq" id="WP_005178913.1">
    <property type="nucleotide sequence ID" value="NZ_CAXNYR010000014.1"/>
</dbReference>
<dbReference type="KEGG" id="aid:CTZ23_05455"/>
<accession>A0A0F3LS00</accession>
<reference evidence="1" key="3">
    <citation type="submission" date="2023-10" db="EMBL/GenBank/DDBJ databases">
        <authorList>
            <person name="Sykes E.M.E."/>
            <person name="Khan I.U.H."/>
            <person name="Kumar A."/>
        </authorList>
    </citation>
    <scope>NUCLEOTIDE SEQUENCE</scope>
    <source>
        <strain evidence="1">IK5</strain>
    </source>
</reference>
<dbReference type="Proteomes" id="UP001284654">
    <property type="component" value="Unassembled WGS sequence"/>
</dbReference>
<dbReference type="Gene3D" id="2.60.200.60">
    <property type="match status" value="1"/>
</dbReference>
<protein>
    <submittedName>
        <fullName evidence="2">PAAR domain-containing protein</fullName>
    </submittedName>
</protein>
<evidence type="ECO:0000313" key="4">
    <source>
        <dbReference type="Proteomes" id="UP000503440"/>
    </source>
</evidence>
<sequence length="88" mass="8972">MGKALVTLGSKTSHGGVVAECESSFVINGIAVHLNGMKHYCPKCKTTVAAIAADPTTQVKGRGVVIVGDKTTCGATFLPSQNLVVSAK</sequence>
<dbReference type="EMBL" id="CP044455">
    <property type="protein sequence ID" value="QIC69902.1"/>
    <property type="molecule type" value="Genomic_DNA"/>
</dbReference>
<dbReference type="Proteomes" id="UP000593812">
    <property type="component" value="Chromosome"/>
</dbReference>